<sequence length="367" mass="42066">MKTRRLRRRASSTRKLPLGNKGTKWPRGSIVYICGECPLKFGPSDKDLGGSEQAVVQLSKCWAAQGMPVVVYGKLKEGMKDGVDYRNIDELNLADTFDIAIFWRSFGIRLLPLIKARVRLIDLHDSWDPKNYVAPKQILELADYVMVKSRYHRSLYPYIPDSKIKIIMNGVQVSLFERILSKIPEKSRDPHRFIYASTYERGLEPILQYTWPKIKKAIPDATFHIFYGMNRLAKTPLGLRLYKLFKQPGVYEHGRVDLEEIARQKAKSGFHLYVSNSATEIDCISVRESLLCGSIPVLGTDYVFEERDGIHITGSTDNSTTYKKAASIVIGSIKRGPEYLEKKRKEFKKSMTIISWETVSELWSKVF</sequence>
<reference evidence="2" key="1">
    <citation type="journal article" date="2020" name="Nature">
        <title>Giant virus diversity and host interactions through global metagenomics.</title>
        <authorList>
            <person name="Schulz F."/>
            <person name="Roux S."/>
            <person name="Paez-Espino D."/>
            <person name="Jungbluth S."/>
            <person name="Walsh D.A."/>
            <person name="Denef V.J."/>
            <person name="McMahon K.D."/>
            <person name="Konstantinidis K.T."/>
            <person name="Eloe-Fadrosh E.A."/>
            <person name="Kyrpides N.C."/>
            <person name="Woyke T."/>
        </authorList>
    </citation>
    <scope>NUCLEOTIDE SEQUENCE</scope>
    <source>
        <strain evidence="2">GVMAG-M-3300023174-189</strain>
    </source>
</reference>
<organism evidence="2">
    <name type="scientific">viral metagenome</name>
    <dbReference type="NCBI Taxonomy" id="1070528"/>
    <lineage>
        <taxon>unclassified sequences</taxon>
        <taxon>metagenomes</taxon>
        <taxon>organismal metagenomes</taxon>
    </lineage>
</organism>
<evidence type="ECO:0000256" key="1">
    <source>
        <dbReference type="SAM" id="MobiDB-lite"/>
    </source>
</evidence>
<dbReference type="SUPFAM" id="SSF53756">
    <property type="entry name" value="UDP-Glycosyltransferase/glycogen phosphorylase"/>
    <property type="match status" value="1"/>
</dbReference>
<feature type="region of interest" description="Disordered" evidence="1">
    <location>
        <begin position="1"/>
        <end position="21"/>
    </location>
</feature>
<protein>
    <recommendedName>
        <fullName evidence="3">Glycosyltransferase</fullName>
    </recommendedName>
</protein>
<evidence type="ECO:0008006" key="3">
    <source>
        <dbReference type="Google" id="ProtNLM"/>
    </source>
</evidence>
<evidence type="ECO:0000313" key="2">
    <source>
        <dbReference type="EMBL" id="QHT16484.1"/>
    </source>
</evidence>
<name>A0A6C0DJM3_9ZZZZ</name>
<feature type="compositionally biased region" description="Basic residues" evidence="1">
    <location>
        <begin position="1"/>
        <end position="12"/>
    </location>
</feature>
<dbReference type="AlphaFoldDB" id="A0A6C0DJM3"/>
<dbReference type="EMBL" id="MN739626">
    <property type="protein sequence ID" value="QHT16484.1"/>
    <property type="molecule type" value="Genomic_DNA"/>
</dbReference>
<proteinExistence type="predicted"/>
<accession>A0A6C0DJM3</accession>